<evidence type="ECO:0008006" key="4">
    <source>
        <dbReference type="Google" id="ProtNLM"/>
    </source>
</evidence>
<keyword evidence="3" id="KW-1185">Reference proteome</keyword>
<evidence type="ECO:0000256" key="1">
    <source>
        <dbReference type="SAM" id="MobiDB-lite"/>
    </source>
</evidence>
<dbReference type="EMBL" id="JAJTJA010000001">
    <property type="protein sequence ID" value="KAH8705980.1"/>
    <property type="molecule type" value="Genomic_DNA"/>
</dbReference>
<evidence type="ECO:0000313" key="2">
    <source>
        <dbReference type="EMBL" id="KAH8705980.1"/>
    </source>
</evidence>
<dbReference type="GeneID" id="70243802"/>
<feature type="region of interest" description="Disordered" evidence="1">
    <location>
        <begin position="534"/>
        <end position="574"/>
    </location>
</feature>
<feature type="region of interest" description="Disordered" evidence="1">
    <location>
        <begin position="375"/>
        <end position="410"/>
    </location>
</feature>
<feature type="region of interest" description="Disordered" evidence="1">
    <location>
        <begin position="288"/>
        <end position="309"/>
    </location>
</feature>
<evidence type="ECO:0000313" key="3">
    <source>
        <dbReference type="Proteomes" id="UP001201262"/>
    </source>
</evidence>
<dbReference type="RefSeq" id="XP_046078601.1">
    <property type="nucleotide sequence ID" value="XM_046213515.1"/>
</dbReference>
<dbReference type="PANTHER" id="PTHR38166:SF1">
    <property type="entry name" value="C2H2-TYPE DOMAIN-CONTAINING PROTEIN"/>
    <property type="match status" value="1"/>
</dbReference>
<protein>
    <recommendedName>
        <fullName evidence="4">C2H2-type domain-containing protein</fullName>
    </recommendedName>
</protein>
<reference evidence="2" key="1">
    <citation type="submission" date="2021-12" db="EMBL/GenBank/DDBJ databases">
        <title>Convergent genome expansion in fungi linked to evolution of root-endophyte symbiosis.</title>
        <authorList>
            <consortium name="DOE Joint Genome Institute"/>
            <person name="Ke Y.-H."/>
            <person name="Bonito G."/>
            <person name="Liao H.-L."/>
            <person name="Looney B."/>
            <person name="Rojas-Flechas A."/>
            <person name="Nash J."/>
            <person name="Hameed K."/>
            <person name="Schadt C."/>
            <person name="Martin F."/>
            <person name="Crous P.W."/>
            <person name="Miettinen O."/>
            <person name="Magnuson J.K."/>
            <person name="Labbe J."/>
            <person name="Jacobson D."/>
            <person name="Doktycz M.J."/>
            <person name="Veneault-Fourrey C."/>
            <person name="Kuo A."/>
            <person name="Mondo S."/>
            <person name="Calhoun S."/>
            <person name="Riley R."/>
            <person name="Ohm R."/>
            <person name="LaButti K."/>
            <person name="Andreopoulos B."/>
            <person name="Pangilinan J."/>
            <person name="Nolan M."/>
            <person name="Tritt A."/>
            <person name="Clum A."/>
            <person name="Lipzen A."/>
            <person name="Daum C."/>
            <person name="Barry K."/>
            <person name="Grigoriev I.V."/>
            <person name="Vilgalys R."/>
        </authorList>
    </citation>
    <scope>NUCLEOTIDE SEQUENCE</scope>
    <source>
        <strain evidence="2">PMI_201</strain>
    </source>
</reference>
<comment type="caution">
    <text evidence="2">The sequence shown here is derived from an EMBL/GenBank/DDBJ whole genome shotgun (WGS) entry which is preliminary data.</text>
</comment>
<dbReference type="AlphaFoldDB" id="A0AAD4L7F9"/>
<proteinExistence type="predicted"/>
<feature type="compositionally biased region" description="Basic residues" evidence="1">
    <location>
        <begin position="379"/>
        <end position="396"/>
    </location>
</feature>
<accession>A0AAD4L7F9</accession>
<dbReference type="PANTHER" id="PTHR38166">
    <property type="entry name" value="C2H2-TYPE DOMAIN-CONTAINING PROTEIN-RELATED"/>
    <property type="match status" value="1"/>
</dbReference>
<feature type="compositionally biased region" description="Polar residues" evidence="1">
    <location>
        <begin position="608"/>
        <end position="622"/>
    </location>
</feature>
<feature type="compositionally biased region" description="Polar residues" evidence="1">
    <location>
        <begin position="292"/>
        <end position="304"/>
    </location>
</feature>
<gene>
    <name evidence="2" type="ORF">BGW36DRAFT_354364</name>
</gene>
<dbReference type="Proteomes" id="UP001201262">
    <property type="component" value="Unassembled WGS sequence"/>
</dbReference>
<sequence length="622" mass="70733">MSRSMRSALPSRERIEIDANLDYLEKYQTNPSFLLVEPTTSQNSVSSVSEGRYFRTPSLTTANTASDPSLASLYGDNTNLSRKPHPCRGEAQASHITASDGQSYLELGGQFVTKNDNRSLSSQKLRANRSIPQRYVCLLCEKDEPVELSPRPVFKRHVEEQHQPRHVFRCPSLKCVWETHRRSKVLPHIQRMHPSYGSVDENFITGLATPEAIPQKCPKCDQIVTSWEQWFRCFESHCHSGPQLTFPIDHQHVRHPPVDDSTLSRSPRSVIETVNSPVDTVLRTPSMKRKFSSSPENNNTSALHPSSAKHPFVNPIILSKDPETVSEFTIKKLGNADVEKDKLEIPSEMKNPVPPHLPRFACPFFKRWPDRFRNCSGSGHKKPAQVKQHIRRRHKRPTEPAKGLDGLERRDTIQNTADEYDLSPATENIWASEHQLQELGKRSSKRSDRENWNEIYEILFPNDPFPPDPYVDTSIPEDANFVREIFLRDVLPAHGNHIRGVLFGELSEQRISKLKDDLNAISINGFQKIFDTIRGNSTSRPQPLPVLQGNRPGFRDSLPPQPVNQPTGHRNSEAQLGLPDLYSVLPEGFGVFDELFEDLTEENDRNGTYETDITNTSWHTDS</sequence>
<name>A0AAD4L7F9_9EURO</name>
<feature type="region of interest" description="Disordered" evidence="1">
    <location>
        <begin position="603"/>
        <end position="622"/>
    </location>
</feature>
<organism evidence="2 3">
    <name type="scientific">Talaromyces proteolyticus</name>
    <dbReference type="NCBI Taxonomy" id="1131652"/>
    <lineage>
        <taxon>Eukaryota</taxon>
        <taxon>Fungi</taxon>
        <taxon>Dikarya</taxon>
        <taxon>Ascomycota</taxon>
        <taxon>Pezizomycotina</taxon>
        <taxon>Eurotiomycetes</taxon>
        <taxon>Eurotiomycetidae</taxon>
        <taxon>Eurotiales</taxon>
        <taxon>Trichocomaceae</taxon>
        <taxon>Talaromyces</taxon>
        <taxon>Talaromyces sect. Bacilispori</taxon>
    </lineage>
</organism>